<evidence type="ECO:0000313" key="3">
    <source>
        <dbReference type="EMBL" id="OEV02785.1"/>
    </source>
</evidence>
<dbReference type="Gene3D" id="3.30.465.10">
    <property type="match status" value="2"/>
</dbReference>
<dbReference type="PROSITE" id="PS51387">
    <property type="entry name" value="FAD_PCMH"/>
    <property type="match status" value="1"/>
</dbReference>
<name>A0A1E7KFV8_9ACTN</name>
<evidence type="ECO:0000259" key="2">
    <source>
        <dbReference type="PROSITE" id="PS51387"/>
    </source>
</evidence>
<dbReference type="EMBL" id="LJGU01000127">
    <property type="protein sequence ID" value="OEV02785.1"/>
    <property type="molecule type" value="Genomic_DNA"/>
</dbReference>
<dbReference type="InterPro" id="IPR051312">
    <property type="entry name" value="Diverse_Substr_Oxidored"/>
</dbReference>
<dbReference type="SUPFAM" id="SSF55447">
    <property type="entry name" value="CO dehydrogenase flavoprotein C-terminal domain-like"/>
    <property type="match status" value="1"/>
</dbReference>
<gene>
    <name evidence="3" type="ORF">AN216_15215</name>
</gene>
<dbReference type="GO" id="GO:0016491">
    <property type="term" value="F:oxidoreductase activity"/>
    <property type="evidence" value="ECO:0007669"/>
    <property type="project" value="UniProtKB-KW"/>
</dbReference>
<dbReference type="InterPro" id="IPR016169">
    <property type="entry name" value="FAD-bd_PCMH_sub2"/>
</dbReference>
<evidence type="ECO:0000256" key="1">
    <source>
        <dbReference type="ARBA" id="ARBA00023002"/>
    </source>
</evidence>
<keyword evidence="1" id="KW-0560">Oxidoreductase</keyword>
<dbReference type="PANTHER" id="PTHR42659">
    <property type="entry name" value="XANTHINE DEHYDROGENASE SUBUNIT C-RELATED"/>
    <property type="match status" value="1"/>
</dbReference>
<dbReference type="InterPro" id="IPR016166">
    <property type="entry name" value="FAD-bd_PCMH"/>
</dbReference>
<dbReference type="OrthoDB" id="9814706at2"/>
<dbReference type="GO" id="GO:0071949">
    <property type="term" value="F:FAD binding"/>
    <property type="evidence" value="ECO:0007669"/>
    <property type="project" value="InterPro"/>
</dbReference>
<dbReference type="PANTHER" id="PTHR42659:SF1">
    <property type="entry name" value="OXIDOREDUCTASE"/>
    <property type="match status" value="1"/>
</dbReference>
<accession>A0A1E7KFV8</accession>
<comment type="caution">
    <text evidence="3">The sequence shown here is derived from an EMBL/GenBank/DDBJ whole genome shotgun (WGS) entry which is preliminary data.</text>
</comment>
<proteinExistence type="predicted"/>
<organism evidence="3 4">
    <name type="scientific">Streptomyces oceani</name>
    <dbReference type="NCBI Taxonomy" id="1075402"/>
    <lineage>
        <taxon>Bacteria</taxon>
        <taxon>Bacillati</taxon>
        <taxon>Actinomycetota</taxon>
        <taxon>Actinomycetes</taxon>
        <taxon>Kitasatosporales</taxon>
        <taxon>Streptomycetaceae</taxon>
        <taxon>Streptomyces</taxon>
    </lineage>
</organism>
<dbReference type="Gene3D" id="3.30.390.50">
    <property type="entry name" value="CO dehydrogenase flavoprotein, C-terminal domain"/>
    <property type="match status" value="1"/>
</dbReference>
<dbReference type="SMART" id="SM01092">
    <property type="entry name" value="CO_deh_flav_C"/>
    <property type="match status" value="1"/>
</dbReference>
<dbReference type="AlphaFoldDB" id="A0A1E7KFV8"/>
<feature type="domain" description="FAD-binding PCMH-type" evidence="2">
    <location>
        <begin position="1"/>
        <end position="222"/>
    </location>
</feature>
<dbReference type="PATRIC" id="fig|1075402.3.peg.1961"/>
<dbReference type="InterPro" id="IPR016167">
    <property type="entry name" value="FAD-bd_PCMH_sub1"/>
</dbReference>
<dbReference type="Pfam" id="PF00941">
    <property type="entry name" value="FAD_binding_5"/>
    <property type="match status" value="1"/>
</dbReference>
<dbReference type="SUPFAM" id="SSF56176">
    <property type="entry name" value="FAD-binding/transporter-associated domain-like"/>
    <property type="match status" value="1"/>
</dbReference>
<dbReference type="InterPro" id="IPR036683">
    <property type="entry name" value="CO_DH_flav_C_dom_sf"/>
</dbReference>
<dbReference type="Pfam" id="PF03450">
    <property type="entry name" value="CO_deh_flav_C"/>
    <property type="match status" value="1"/>
</dbReference>
<dbReference type="STRING" id="1075402.AN216_15215"/>
<dbReference type="RefSeq" id="WP_070197178.1">
    <property type="nucleotide sequence ID" value="NZ_LJGU01000127.1"/>
</dbReference>
<sequence length="346" mass="36451">MIPFDYQRAAAPADAVAAVAGRPGAAFLGGGTNLVDHMKLGVAGPDLVVDVSELPLNHVLETDTGALRIGATVRNSDLAAHPLVRRRYPALCRALLSGASGQLRNAATTAGNLLQRTRCPYFQDTSTPCNKREPGTGCSAIGGHTREQAILGASAHCIAVHPSDMAVAMLALDASVGVLGPYGERTLPLDALHRLPGDAPEQDTVLRHGELITDVELPARRFAARSTYRKVRDRASYAFALVSVAAALDLDDGVVRDARVALGGVAHAPWRATRAEEVLRGAVASEGTFRQAADAELTAARPYGGNAYKVPMVRNTLVAVLRGLTAERPDRPYPGWHGPGLEEESG</sequence>
<dbReference type="InterPro" id="IPR005107">
    <property type="entry name" value="CO_DH_flav_C"/>
</dbReference>
<reference evidence="3 4" key="1">
    <citation type="journal article" date="2016" name="Front. Microbiol.">
        <title>Comparative Genomics Analysis of Streptomyces Species Reveals Their Adaptation to the Marine Environment and Their Diversity at the Genomic Level.</title>
        <authorList>
            <person name="Tian X."/>
            <person name="Zhang Z."/>
            <person name="Yang T."/>
            <person name="Chen M."/>
            <person name="Li J."/>
            <person name="Chen F."/>
            <person name="Yang J."/>
            <person name="Li W."/>
            <person name="Zhang B."/>
            <person name="Zhang Z."/>
            <person name="Wu J."/>
            <person name="Zhang C."/>
            <person name="Long L."/>
            <person name="Xiao J."/>
        </authorList>
    </citation>
    <scope>NUCLEOTIDE SEQUENCE [LARGE SCALE GENOMIC DNA]</scope>
    <source>
        <strain evidence="3 4">SCSIO 02100</strain>
    </source>
</reference>
<evidence type="ECO:0000313" key="4">
    <source>
        <dbReference type="Proteomes" id="UP000176101"/>
    </source>
</evidence>
<dbReference type="InterPro" id="IPR036318">
    <property type="entry name" value="FAD-bd_PCMH-like_sf"/>
</dbReference>
<keyword evidence="4" id="KW-1185">Reference proteome</keyword>
<dbReference type="InterPro" id="IPR002346">
    <property type="entry name" value="Mopterin_DH_FAD-bd"/>
</dbReference>
<protein>
    <submittedName>
        <fullName evidence="3">Molybdopterin dehydrogenase</fullName>
    </submittedName>
</protein>
<dbReference type="Gene3D" id="3.30.43.10">
    <property type="entry name" value="Uridine Diphospho-n-acetylenolpyruvylglucosamine Reductase, domain 2"/>
    <property type="match status" value="1"/>
</dbReference>
<dbReference type="Proteomes" id="UP000176101">
    <property type="component" value="Unassembled WGS sequence"/>
</dbReference>